<dbReference type="Proteomes" id="UP000028002">
    <property type="component" value="Unassembled WGS sequence"/>
</dbReference>
<name>A0A081S0G4_PHOTE</name>
<dbReference type="AlphaFoldDB" id="A0A081S0G4"/>
<organism evidence="1 2">
    <name type="scientific">Photorhabdus temperata subsp. temperata Meg1</name>
    <dbReference type="NCBI Taxonomy" id="1393735"/>
    <lineage>
        <taxon>Bacteria</taxon>
        <taxon>Pseudomonadati</taxon>
        <taxon>Pseudomonadota</taxon>
        <taxon>Gammaproteobacteria</taxon>
        <taxon>Enterobacterales</taxon>
        <taxon>Morganellaceae</taxon>
        <taxon>Photorhabdus</taxon>
    </lineage>
</organism>
<evidence type="ECO:0000313" key="1">
    <source>
        <dbReference type="EMBL" id="KER04417.1"/>
    </source>
</evidence>
<protein>
    <recommendedName>
        <fullName evidence="3">Ati2 chaperone</fullName>
    </recommendedName>
</protein>
<dbReference type="Gene3D" id="3.30.1460.10">
    <property type="match status" value="1"/>
</dbReference>
<evidence type="ECO:0008006" key="3">
    <source>
        <dbReference type="Google" id="ProtNLM"/>
    </source>
</evidence>
<dbReference type="SUPFAM" id="SSF69635">
    <property type="entry name" value="Type III secretory system chaperone-like"/>
    <property type="match status" value="1"/>
</dbReference>
<gene>
    <name evidence="1" type="ORF">MEG1DRAFT_00963</name>
</gene>
<proteinExistence type="predicted"/>
<comment type="caution">
    <text evidence="1">The sequence shown here is derived from an EMBL/GenBank/DDBJ whole genome shotgun (WGS) entry which is preliminary data.</text>
</comment>
<dbReference type="RefSeq" id="WP_036837479.1">
    <property type="nucleotide sequence ID" value="NZ_CAWLUD010000009.1"/>
</dbReference>
<dbReference type="CDD" id="cd16364">
    <property type="entry name" value="T3SC_I-like"/>
    <property type="match status" value="1"/>
</dbReference>
<sequence length="149" mass="16835">MDIYQESISFLGNGADFDENGLFQCELSFDTNDHGEALFLTIFKNETTINLHISLTSPVELPTPLPEAIAVAIGEHALEPFRGGFGIGLMPDSRRLTIYKIISLSNKPQNYVQNIFQQLLEKMEQWHHFIEQTNNAETIPEKLPVGIFI</sequence>
<dbReference type="EMBL" id="JGVH01000009">
    <property type="protein sequence ID" value="KER04417.1"/>
    <property type="molecule type" value="Genomic_DNA"/>
</dbReference>
<dbReference type="PATRIC" id="fig|1393735.3.peg.991"/>
<accession>A0A081S0G4</accession>
<evidence type="ECO:0000313" key="2">
    <source>
        <dbReference type="Proteomes" id="UP000028002"/>
    </source>
</evidence>
<reference evidence="1 2" key="1">
    <citation type="submission" date="2014-03" db="EMBL/GenBank/DDBJ databases">
        <title>Draft Genome of Photorhabdus temperata Meg1.</title>
        <authorList>
            <person name="Hurst S.G.IV."/>
            <person name="Morris K."/>
            <person name="Thomas K."/>
            <person name="Tisa L.S."/>
        </authorList>
    </citation>
    <scope>NUCLEOTIDE SEQUENCE [LARGE SCALE GENOMIC DNA]</scope>
    <source>
        <strain evidence="1 2">Meg1</strain>
    </source>
</reference>